<evidence type="ECO:0000313" key="2">
    <source>
        <dbReference type="EMBL" id="KAG2423566.1"/>
    </source>
</evidence>
<dbReference type="AlphaFoldDB" id="A0A835VSA7"/>
<proteinExistence type="predicted"/>
<reference evidence="2" key="1">
    <citation type="journal article" date="2020" name="bioRxiv">
        <title>Comparative genomics of Chlamydomonas.</title>
        <authorList>
            <person name="Craig R.J."/>
            <person name="Hasan A.R."/>
            <person name="Ness R.W."/>
            <person name="Keightley P.D."/>
        </authorList>
    </citation>
    <scope>NUCLEOTIDE SEQUENCE</scope>
    <source>
        <strain evidence="2">SAG 7.73</strain>
    </source>
</reference>
<organism evidence="2 3">
    <name type="scientific">Chlamydomonas incerta</name>
    <dbReference type="NCBI Taxonomy" id="51695"/>
    <lineage>
        <taxon>Eukaryota</taxon>
        <taxon>Viridiplantae</taxon>
        <taxon>Chlorophyta</taxon>
        <taxon>core chlorophytes</taxon>
        <taxon>Chlorophyceae</taxon>
        <taxon>CS clade</taxon>
        <taxon>Chlamydomonadales</taxon>
        <taxon>Chlamydomonadaceae</taxon>
        <taxon>Chlamydomonas</taxon>
    </lineage>
</organism>
<evidence type="ECO:0000313" key="3">
    <source>
        <dbReference type="Proteomes" id="UP000650467"/>
    </source>
</evidence>
<comment type="caution">
    <text evidence="2">The sequence shown here is derived from an EMBL/GenBank/DDBJ whole genome shotgun (WGS) entry which is preliminary data.</text>
</comment>
<accession>A0A835VSA7</accession>
<gene>
    <name evidence="2" type="ORF">HXX76_015206</name>
</gene>
<keyword evidence="3" id="KW-1185">Reference proteome</keyword>
<sequence>MPTSKGPRASLDSVPVGSIEQALLTLKLSAKDPDVVSRLDKVLYTLRDVVSGPNIMLCEDQEALWWEAFAEVFASEVDAQTRGCGGREPSPCAKRQILADILVWAEVTQEHYDSGTLRFVTEPHEADESFQRIGRTFRAVKASKGLGGSSSSSAGSGSSPAACGGAMSLGGIPAAAAAVAVGGYGHGLGGQRPALSGSSDSAGSELSSDTRS</sequence>
<dbReference type="OrthoDB" id="540180at2759"/>
<name>A0A835VSA7_CHLIN</name>
<dbReference type="EMBL" id="JAEHOC010000077">
    <property type="protein sequence ID" value="KAG2423566.1"/>
    <property type="molecule type" value="Genomic_DNA"/>
</dbReference>
<feature type="compositionally biased region" description="Low complexity" evidence="1">
    <location>
        <begin position="194"/>
        <end position="212"/>
    </location>
</feature>
<evidence type="ECO:0000256" key="1">
    <source>
        <dbReference type="SAM" id="MobiDB-lite"/>
    </source>
</evidence>
<protein>
    <submittedName>
        <fullName evidence="2">Uncharacterized protein</fullName>
    </submittedName>
</protein>
<dbReference type="Proteomes" id="UP000650467">
    <property type="component" value="Unassembled WGS sequence"/>
</dbReference>
<feature type="region of interest" description="Disordered" evidence="1">
    <location>
        <begin position="189"/>
        <end position="212"/>
    </location>
</feature>